<dbReference type="PROSITE" id="PS51359">
    <property type="entry name" value="COX5B_2"/>
    <property type="match status" value="1"/>
</dbReference>
<keyword evidence="1 3" id="KW-0479">Metal-binding</keyword>
<organism evidence="4 5">
    <name type="scientific">Folsomia candida</name>
    <name type="common">Springtail</name>
    <dbReference type="NCBI Taxonomy" id="158441"/>
    <lineage>
        <taxon>Eukaryota</taxon>
        <taxon>Metazoa</taxon>
        <taxon>Ecdysozoa</taxon>
        <taxon>Arthropoda</taxon>
        <taxon>Hexapoda</taxon>
        <taxon>Collembola</taxon>
        <taxon>Entomobryomorpha</taxon>
        <taxon>Isotomoidea</taxon>
        <taxon>Isotomidae</taxon>
        <taxon>Proisotominae</taxon>
        <taxon>Folsomia</taxon>
    </lineage>
</organism>
<evidence type="ECO:0000256" key="2">
    <source>
        <dbReference type="ARBA" id="ARBA00022833"/>
    </source>
</evidence>
<comment type="caution">
    <text evidence="4">The sequence shown here is derived from an EMBL/GenBank/DDBJ whole genome shotgun (WGS) entry which is preliminary data.</text>
</comment>
<dbReference type="Proteomes" id="UP000198287">
    <property type="component" value="Unassembled WGS sequence"/>
</dbReference>
<feature type="binding site" evidence="3">
    <location>
        <position position="91"/>
    </location>
    <ligand>
        <name>Zn(2+)</name>
        <dbReference type="ChEBI" id="CHEBI:29105"/>
    </ligand>
</feature>
<accession>A0A226F2Y6</accession>
<dbReference type="OrthoDB" id="10249250at2759"/>
<dbReference type="GO" id="GO:0046872">
    <property type="term" value="F:metal ion binding"/>
    <property type="evidence" value="ECO:0007669"/>
    <property type="project" value="UniProtKB-KW"/>
</dbReference>
<evidence type="ECO:0000256" key="3">
    <source>
        <dbReference type="PIRSR" id="PIRSR602124-1"/>
    </source>
</evidence>
<dbReference type="EMBL" id="LNIX01000001">
    <property type="protein sequence ID" value="OXA63807.1"/>
    <property type="molecule type" value="Genomic_DNA"/>
</dbReference>
<dbReference type="InterPro" id="IPR036972">
    <property type="entry name" value="Cyt_c_oxidase_su5b_sf"/>
</dbReference>
<evidence type="ECO:0000256" key="1">
    <source>
        <dbReference type="ARBA" id="ARBA00022723"/>
    </source>
</evidence>
<reference evidence="4 5" key="1">
    <citation type="submission" date="2015-12" db="EMBL/GenBank/DDBJ databases">
        <title>The genome of Folsomia candida.</title>
        <authorList>
            <person name="Faddeeva A."/>
            <person name="Derks M.F."/>
            <person name="Anvar Y."/>
            <person name="Smit S."/>
            <person name="Van Straalen N."/>
            <person name="Roelofs D."/>
        </authorList>
    </citation>
    <scope>NUCLEOTIDE SEQUENCE [LARGE SCALE GENOMIC DNA]</scope>
    <source>
        <strain evidence="4 5">VU population</strain>
        <tissue evidence="4">Whole body</tissue>
    </source>
</reference>
<dbReference type="GO" id="GO:0045277">
    <property type="term" value="C:respiratory chain complex IV"/>
    <property type="evidence" value="ECO:0007669"/>
    <property type="project" value="InterPro"/>
</dbReference>
<evidence type="ECO:0000313" key="5">
    <source>
        <dbReference type="Proteomes" id="UP000198287"/>
    </source>
</evidence>
<dbReference type="PANTHER" id="PTHR10122:SF0">
    <property type="entry name" value="CYTOCHROME C OXIDASE SUBUNIT 5B, ISOFORM A-RELATED"/>
    <property type="match status" value="1"/>
</dbReference>
<feature type="binding site" evidence="3">
    <location>
        <position position="93"/>
    </location>
    <ligand>
        <name>Zn(2+)</name>
        <dbReference type="ChEBI" id="CHEBI:29105"/>
    </ligand>
</feature>
<dbReference type="OMA" id="NDDPFGM"/>
<sequence length="131" mass="14705">MAGVIARTAATLARARPPFAASSLHTSSVRAADKLMPDPLDHATGLERKELEAIARGNDDPFMMKVLKRAAGTKDQPTLIPSFHAERLVGCVCHEDAFYINYMWLYKGEPKRCECGYWFKLTKAEDPFKFK</sequence>
<proteinExistence type="predicted"/>
<dbReference type="PANTHER" id="PTHR10122">
    <property type="entry name" value="CYTOCHROME C OXIDASE SUBUNIT 5B, MITOCHONDRIAL"/>
    <property type="match status" value="1"/>
</dbReference>
<dbReference type="GO" id="GO:0005740">
    <property type="term" value="C:mitochondrial envelope"/>
    <property type="evidence" value="ECO:0007669"/>
    <property type="project" value="InterPro"/>
</dbReference>
<dbReference type="CDD" id="cd00924">
    <property type="entry name" value="Cyt_c_Oxidase_Vb"/>
    <property type="match status" value="1"/>
</dbReference>
<dbReference type="InterPro" id="IPR002124">
    <property type="entry name" value="Cyt_c_oxidase_su5b"/>
</dbReference>
<dbReference type="FunFam" id="2.60.11.10:FF:000004">
    <property type="entry name" value="Cytochrome c oxidase subunit 5B"/>
    <property type="match status" value="1"/>
</dbReference>
<keyword evidence="2 3" id="KW-0862">Zinc</keyword>
<keyword evidence="5" id="KW-1185">Reference proteome</keyword>
<protein>
    <submittedName>
        <fullName evidence="4">Cytochrome c oxidase subunit 5B, mitochondrial</fullName>
    </submittedName>
</protein>
<dbReference type="Gene3D" id="2.60.11.10">
    <property type="entry name" value="Cytochrome c oxidase, subunit Vb"/>
    <property type="match status" value="1"/>
</dbReference>
<evidence type="ECO:0000313" key="4">
    <source>
        <dbReference type="EMBL" id="OXA63807.1"/>
    </source>
</evidence>
<dbReference type="GO" id="GO:0006123">
    <property type="term" value="P:mitochondrial electron transport, cytochrome c to oxygen"/>
    <property type="evidence" value="ECO:0007669"/>
    <property type="project" value="InterPro"/>
</dbReference>
<dbReference type="STRING" id="158441.A0A226F2Y6"/>
<dbReference type="AlphaFoldDB" id="A0A226F2Y6"/>
<feature type="binding site" evidence="3">
    <location>
        <position position="113"/>
    </location>
    <ligand>
        <name>Zn(2+)</name>
        <dbReference type="ChEBI" id="CHEBI:29105"/>
    </ligand>
</feature>
<gene>
    <name evidence="4" type="ORF">Fcan01_03739</name>
</gene>
<name>A0A226F2Y6_FOLCA</name>
<dbReference type="Pfam" id="PF01215">
    <property type="entry name" value="COX5B"/>
    <property type="match status" value="1"/>
</dbReference>
<feature type="binding site" evidence="3">
    <location>
        <position position="115"/>
    </location>
    <ligand>
        <name>Zn(2+)</name>
        <dbReference type="ChEBI" id="CHEBI:29105"/>
    </ligand>
</feature>
<dbReference type="SUPFAM" id="SSF57802">
    <property type="entry name" value="Rubredoxin-like"/>
    <property type="match status" value="1"/>
</dbReference>